<protein>
    <submittedName>
        <fullName evidence="1">Jg8909 protein</fullName>
    </submittedName>
</protein>
<accession>A0A8S4SN07</accession>
<keyword evidence="2" id="KW-1185">Reference proteome</keyword>
<dbReference type="AlphaFoldDB" id="A0A8S4SN07"/>
<comment type="caution">
    <text evidence="1">The sequence shown here is derived from an EMBL/GenBank/DDBJ whole genome shotgun (WGS) entry which is preliminary data.</text>
</comment>
<sequence length="72" mass="8088">MPIHSCFEGTQIIGIGEGGRWEDIPGLCGAEQKEQENVMLDRSRPYLAEFYHILQEEDNLCQSGSSEVNDSE</sequence>
<evidence type="ECO:0000313" key="1">
    <source>
        <dbReference type="EMBL" id="CAH2266848.1"/>
    </source>
</evidence>
<gene>
    <name evidence="1" type="primary">jg8909</name>
    <name evidence="1" type="ORF">PAEG_LOCUS25454</name>
</gene>
<name>A0A8S4SN07_9NEOP</name>
<dbReference type="EMBL" id="CAKXAJ010026320">
    <property type="protein sequence ID" value="CAH2266848.1"/>
    <property type="molecule type" value="Genomic_DNA"/>
</dbReference>
<evidence type="ECO:0000313" key="2">
    <source>
        <dbReference type="Proteomes" id="UP000838756"/>
    </source>
</evidence>
<reference evidence="1" key="1">
    <citation type="submission" date="2022-03" db="EMBL/GenBank/DDBJ databases">
        <authorList>
            <person name="Lindestad O."/>
        </authorList>
    </citation>
    <scope>NUCLEOTIDE SEQUENCE</scope>
</reference>
<organism evidence="1 2">
    <name type="scientific">Pararge aegeria aegeria</name>
    <dbReference type="NCBI Taxonomy" id="348720"/>
    <lineage>
        <taxon>Eukaryota</taxon>
        <taxon>Metazoa</taxon>
        <taxon>Ecdysozoa</taxon>
        <taxon>Arthropoda</taxon>
        <taxon>Hexapoda</taxon>
        <taxon>Insecta</taxon>
        <taxon>Pterygota</taxon>
        <taxon>Neoptera</taxon>
        <taxon>Endopterygota</taxon>
        <taxon>Lepidoptera</taxon>
        <taxon>Glossata</taxon>
        <taxon>Ditrysia</taxon>
        <taxon>Papilionoidea</taxon>
        <taxon>Nymphalidae</taxon>
        <taxon>Satyrinae</taxon>
        <taxon>Satyrini</taxon>
        <taxon>Parargina</taxon>
        <taxon>Pararge</taxon>
    </lineage>
</organism>
<proteinExistence type="predicted"/>
<dbReference type="Proteomes" id="UP000838756">
    <property type="component" value="Unassembled WGS sequence"/>
</dbReference>